<organism evidence="2 3">
    <name type="scientific">Adiantum capillus-veneris</name>
    <name type="common">Maidenhair fern</name>
    <dbReference type="NCBI Taxonomy" id="13818"/>
    <lineage>
        <taxon>Eukaryota</taxon>
        <taxon>Viridiplantae</taxon>
        <taxon>Streptophyta</taxon>
        <taxon>Embryophyta</taxon>
        <taxon>Tracheophyta</taxon>
        <taxon>Polypodiopsida</taxon>
        <taxon>Polypodiidae</taxon>
        <taxon>Polypodiales</taxon>
        <taxon>Pteridineae</taxon>
        <taxon>Pteridaceae</taxon>
        <taxon>Vittarioideae</taxon>
        <taxon>Adiantum</taxon>
    </lineage>
</organism>
<accession>A0A9D4URE2</accession>
<comment type="caution">
    <text evidence="2">The sequence shown here is derived from an EMBL/GenBank/DDBJ whole genome shotgun (WGS) entry which is preliminary data.</text>
</comment>
<name>A0A9D4URE2_ADICA</name>
<proteinExistence type="predicted"/>
<dbReference type="Proteomes" id="UP000886520">
    <property type="component" value="Chromosome 12"/>
</dbReference>
<protein>
    <submittedName>
        <fullName evidence="2">Uncharacterized protein</fullName>
    </submittedName>
</protein>
<feature type="region of interest" description="Disordered" evidence="1">
    <location>
        <begin position="1"/>
        <end position="25"/>
    </location>
</feature>
<gene>
    <name evidence="2" type="ORF">GOP47_0012094</name>
</gene>
<keyword evidence="3" id="KW-1185">Reference proteome</keyword>
<evidence type="ECO:0000256" key="1">
    <source>
        <dbReference type="SAM" id="MobiDB-lite"/>
    </source>
</evidence>
<evidence type="ECO:0000313" key="3">
    <source>
        <dbReference type="Proteomes" id="UP000886520"/>
    </source>
</evidence>
<evidence type="ECO:0000313" key="2">
    <source>
        <dbReference type="EMBL" id="KAI5071988.1"/>
    </source>
</evidence>
<dbReference type="AlphaFoldDB" id="A0A9D4URE2"/>
<sequence>MGAAGRSPIERQAAEATAGCNAGDGCPTVEAVEMVGVELRELEPPWRWWVLSSENLSVHHR</sequence>
<dbReference type="EMBL" id="JABFUD020000012">
    <property type="protein sequence ID" value="KAI5071988.1"/>
    <property type="molecule type" value="Genomic_DNA"/>
</dbReference>
<reference evidence="2" key="1">
    <citation type="submission" date="2021-01" db="EMBL/GenBank/DDBJ databases">
        <title>Adiantum capillus-veneris genome.</title>
        <authorList>
            <person name="Fang Y."/>
            <person name="Liao Q."/>
        </authorList>
    </citation>
    <scope>NUCLEOTIDE SEQUENCE</scope>
    <source>
        <strain evidence="2">H3</strain>
        <tissue evidence="2">Leaf</tissue>
    </source>
</reference>